<evidence type="ECO:0000259" key="7">
    <source>
        <dbReference type="SMART" id="SM00385"/>
    </source>
</evidence>
<sequence>MVTVAWQDGLRWNSINMMALCSDTAEGKSRAMEDFEPSALPVSTLICQEHEAFSIDDDDETRETTELLHLSYTEEYLEILLTKENDAETTNIRFLRCKWLRCEAIQWILKMKESFGFCPQTVYMAVSYFDRFLMRRSIDNEQSWVVQLLSVACISLAAKMEEVMPPSLIEYQTEKCYFDAITIQRMELFVLSTLEWRMSSVAPFSYLRFFTNKFFHGSNFSRDLLSKSIGFIFSVLEEINLVEFRASVIAAAAVLAALDMKLTRQAFESKLNSVTFLGFMETEKPKSDIVDSLLPQELVYSCYKLMTWESKKRSAASCTLDSSDLSESSLDDMSDCGSLVAGNSSKRKRTD</sequence>
<comment type="similarity">
    <text evidence="1">Belongs to the cyclin family. Cyclin D subfamily.</text>
</comment>
<evidence type="ECO:0000256" key="5">
    <source>
        <dbReference type="RuleBase" id="RU000383"/>
    </source>
</evidence>
<dbReference type="CDD" id="cd20543">
    <property type="entry name" value="CYCLIN_AtCycD-like_rpt1"/>
    <property type="match status" value="1"/>
</dbReference>
<reference evidence="8 9" key="1">
    <citation type="journal article" date="2022" name="Nat. Plants">
        <title>Genomes of leafy and leafless Platanthera orchids illuminate the evolution of mycoheterotrophy.</title>
        <authorList>
            <person name="Li M.H."/>
            <person name="Liu K.W."/>
            <person name="Li Z."/>
            <person name="Lu H.C."/>
            <person name="Ye Q.L."/>
            <person name="Zhang D."/>
            <person name="Wang J.Y."/>
            <person name="Li Y.F."/>
            <person name="Zhong Z.M."/>
            <person name="Liu X."/>
            <person name="Yu X."/>
            <person name="Liu D.K."/>
            <person name="Tu X.D."/>
            <person name="Liu B."/>
            <person name="Hao Y."/>
            <person name="Liao X.Y."/>
            <person name="Jiang Y.T."/>
            <person name="Sun W.H."/>
            <person name="Chen J."/>
            <person name="Chen Y.Q."/>
            <person name="Ai Y."/>
            <person name="Zhai J.W."/>
            <person name="Wu S.S."/>
            <person name="Zhou Z."/>
            <person name="Hsiao Y.Y."/>
            <person name="Wu W.L."/>
            <person name="Chen Y.Y."/>
            <person name="Lin Y.F."/>
            <person name="Hsu J.L."/>
            <person name="Li C.Y."/>
            <person name="Wang Z.W."/>
            <person name="Zhao X."/>
            <person name="Zhong W.Y."/>
            <person name="Ma X.K."/>
            <person name="Ma L."/>
            <person name="Huang J."/>
            <person name="Chen G.Z."/>
            <person name="Huang M.Z."/>
            <person name="Huang L."/>
            <person name="Peng D.H."/>
            <person name="Luo Y.B."/>
            <person name="Zou S.Q."/>
            <person name="Chen S.P."/>
            <person name="Lan S."/>
            <person name="Tsai W.C."/>
            <person name="Van de Peer Y."/>
            <person name="Liu Z.J."/>
        </authorList>
    </citation>
    <scope>NUCLEOTIDE SEQUENCE [LARGE SCALE GENOMIC DNA]</scope>
    <source>
        <strain evidence="8">Lor287</strain>
    </source>
</reference>
<dbReference type="Gene3D" id="1.10.472.10">
    <property type="entry name" value="Cyclin-like"/>
    <property type="match status" value="2"/>
</dbReference>
<dbReference type="InterPro" id="IPR048258">
    <property type="entry name" value="Cyclins_cyclin-box"/>
</dbReference>
<keyword evidence="2" id="KW-0132">Cell division</keyword>
<evidence type="ECO:0000256" key="2">
    <source>
        <dbReference type="ARBA" id="ARBA00022618"/>
    </source>
</evidence>
<dbReference type="InterPro" id="IPR039361">
    <property type="entry name" value="Cyclin"/>
</dbReference>
<dbReference type="SMART" id="SM00385">
    <property type="entry name" value="CYCLIN"/>
    <property type="match status" value="1"/>
</dbReference>
<dbReference type="FunFam" id="1.10.472.10:FF:000069">
    <property type="entry name" value="Cyclin-D5-1"/>
    <property type="match status" value="1"/>
</dbReference>
<comment type="caution">
    <text evidence="8">The sequence shown here is derived from an EMBL/GenBank/DDBJ whole genome shotgun (WGS) entry which is preliminary data.</text>
</comment>
<evidence type="ECO:0000256" key="1">
    <source>
        <dbReference type="ARBA" id="ARBA00009065"/>
    </source>
</evidence>
<evidence type="ECO:0000313" key="9">
    <source>
        <dbReference type="Proteomes" id="UP001418222"/>
    </source>
</evidence>
<dbReference type="PANTHER" id="PTHR10177">
    <property type="entry name" value="CYCLINS"/>
    <property type="match status" value="1"/>
</dbReference>
<dbReference type="EMBL" id="JBBWWQ010000001">
    <property type="protein sequence ID" value="KAK8956953.1"/>
    <property type="molecule type" value="Genomic_DNA"/>
</dbReference>
<feature type="region of interest" description="Disordered" evidence="6">
    <location>
        <begin position="314"/>
        <end position="351"/>
    </location>
</feature>
<evidence type="ECO:0000256" key="3">
    <source>
        <dbReference type="ARBA" id="ARBA00023127"/>
    </source>
</evidence>
<dbReference type="PROSITE" id="PS00292">
    <property type="entry name" value="CYCLINS"/>
    <property type="match status" value="1"/>
</dbReference>
<dbReference type="AlphaFoldDB" id="A0AAP0C0A9"/>
<dbReference type="InterPro" id="IPR006671">
    <property type="entry name" value="Cyclin_N"/>
</dbReference>
<feature type="domain" description="Cyclin-like" evidence="7">
    <location>
        <begin position="106"/>
        <end position="192"/>
    </location>
</feature>
<dbReference type="Proteomes" id="UP001418222">
    <property type="component" value="Unassembled WGS sequence"/>
</dbReference>
<evidence type="ECO:0000256" key="6">
    <source>
        <dbReference type="SAM" id="MobiDB-lite"/>
    </source>
</evidence>
<dbReference type="InterPro" id="IPR036915">
    <property type="entry name" value="Cyclin-like_sf"/>
</dbReference>
<organism evidence="8 9">
    <name type="scientific">Platanthera zijinensis</name>
    <dbReference type="NCBI Taxonomy" id="2320716"/>
    <lineage>
        <taxon>Eukaryota</taxon>
        <taxon>Viridiplantae</taxon>
        <taxon>Streptophyta</taxon>
        <taxon>Embryophyta</taxon>
        <taxon>Tracheophyta</taxon>
        <taxon>Spermatophyta</taxon>
        <taxon>Magnoliopsida</taxon>
        <taxon>Liliopsida</taxon>
        <taxon>Asparagales</taxon>
        <taxon>Orchidaceae</taxon>
        <taxon>Orchidoideae</taxon>
        <taxon>Orchideae</taxon>
        <taxon>Orchidinae</taxon>
        <taxon>Platanthera</taxon>
    </lineage>
</organism>
<dbReference type="SUPFAM" id="SSF47954">
    <property type="entry name" value="Cyclin-like"/>
    <property type="match status" value="1"/>
</dbReference>
<name>A0AAP0C0A9_9ASPA</name>
<dbReference type="GO" id="GO:0051301">
    <property type="term" value="P:cell division"/>
    <property type="evidence" value="ECO:0007669"/>
    <property type="project" value="UniProtKB-KW"/>
</dbReference>
<keyword evidence="4" id="KW-0131">Cell cycle</keyword>
<protein>
    <submittedName>
        <fullName evidence="8">Cyclin-D5-1</fullName>
    </submittedName>
</protein>
<keyword evidence="3 5" id="KW-0195">Cyclin</keyword>
<keyword evidence="9" id="KW-1185">Reference proteome</keyword>
<evidence type="ECO:0000313" key="8">
    <source>
        <dbReference type="EMBL" id="KAK8956953.1"/>
    </source>
</evidence>
<dbReference type="Pfam" id="PF00134">
    <property type="entry name" value="Cyclin_N"/>
    <property type="match status" value="1"/>
</dbReference>
<proteinExistence type="inferred from homology"/>
<accession>A0AAP0C0A9</accession>
<dbReference type="InterPro" id="IPR013763">
    <property type="entry name" value="Cyclin-like_dom"/>
</dbReference>
<evidence type="ECO:0000256" key="4">
    <source>
        <dbReference type="ARBA" id="ARBA00023306"/>
    </source>
</evidence>
<gene>
    <name evidence="8" type="primary">CYCD5-1</name>
    <name evidence="8" type="ORF">KSP39_PZI000222</name>
</gene>